<feature type="domain" description="Fumarylacetoacetase-like C-terminal" evidence="2">
    <location>
        <begin position="100"/>
        <end position="268"/>
    </location>
</feature>
<dbReference type="InterPro" id="IPR011234">
    <property type="entry name" value="Fumarylacetoacetase-like_C"/>
</dbReference>
<keyword evidence="4" id="KW-1185">Reference proteome</keyword>
<name>A0ABU9BFX6_9BURK</name>
<dbReference type="InterPro" id="IPR036663">
    <property type="entry name" value="Fumarylacetoacetase_C_sf"/>
</dbReference>
<dbReference type="Gene3D" id="3.90.850.10">
    <property type="entry name" value="Fumarylacetoacetase-like, C-terminal domain"/>
    <property type="match status" value="1"/>
</dbReference>
<dbReference type="PANTHER" id="PTHR30143:SF0">
    <property type="entry name" value="2-KETO-4-PENTENOATE HYDRATASE"/>
    <property type="match status" value="1"/>
</dbReference>
<dbReference type="SUPFAM" id="SSF56529">
    <property type="entry name" value="FAH"/>
    <property type="match status" value="1"/>
</dbReference>
<protein>
    <submittedName>
        <fullName evidence="3">2-oxo-3-hexenedioate decarboxylase</fullName>
        <ecNumber evidence="3">4.1.1.77</ecNumber>
    </submittedName>
</protein>
<sequence length="272" mass="28763">MSTTNPLSMGRSLDERLLQALTDRVEAAQTTARAMPKLTDEVPGMTLGDGYAVQLALRDRWLATGRRQVGWKAGLTSRAKMDQMGVRVPTVGFLLADMARPESSAVRTDDLVHPRVECEIGFVLKAPLAGPDVTREQVLEATDFIVPAIEVIDSRYAGFKFDLPSVVADNSSSARYVTGGQPCGPHDLDLSSLGVVLERNGEPQAIAATAAVMGHPADAVALVAQVLHALGEALPAGSFVMSGGITEAFAVKAGDFVCARFQSLGSVGLRFV</sequence>
<reference evidence="3 4" key="1">
    <citation type="submission" date="2024-04" db="EMBL/GenBank/DDBJ databases">
        <title>Novel species of the genus Ideonella isolated from streams.</title>
        <authorList>
            <person name="Lu H."/>
        </authorList>
    </citation>
    <scope>NUCLEOTIDE SEQUENCE [LARGE SCALE GENOMIC DNA]</scope>
    <source>
        <strain evidence="3 4">BYS139W</strain>
    </source>
</reference>
<evidence type="ECO:0000259" key="2">
    <source>
        <dbReference type="Pfam" id="PF01557"/>
    </source>
</evidence>
<evidence type="ECO:0000313" key="3">
    <source>
        <dbReference type="EMBL" id="MEK8028855.1"/>
    </source>
</evidence>
<organism evidence="3 4">
    <name type="scientific">Pseudaquabacterium rugosum</name>
    <dbReference type="NCBI Taxonomy" id="2984194"/>
    <lineage>
        <taxon>Bacteria</taxon>
        <taxon>Pseudomonadati</taxon>
        <taxon>Pseudomonadota</taxon>
        <taxon>Betaproteobacteria</taxon>
        <taxon>Burkholderiales</taxon>
        <taxon>Sphaerotilaceae</taxon>
        <taxon>Pseudaquabacterium</taxon>
    </lineage>
</organism>
<gene>
    <name evidence="3" type="primary">dmpH</name>
    <name evidence="3" type="ORF">AACH11_23090</name>
</gene>
<keyword evidence="1 3" id="KW-0456">Lyase</keyword>
<dbReference type="Pfam" id="PF01557">
    <property type="entry name" value="FAA_hydrolase"/>
    <property type="match status" value="1"/>
</dbReference>
<dbReference type="EMBL" id="JBBUTF010000032">
    <property type="protein sequence ID" value="MEK8028855.1"/>
    <property type="molecule type" value="Genomic_DNA"/>
</dbReference>
<dbReference type="InterPro" id="IPR050772">
    <property type="entry name" value="Hydratase-Decarb/MhpD_sf"/>
</dbReference>
<evidence type="ECO:0000313" key="4">
    <source>
        <dbReference type="Proteomes" id="UP001368500"/>
    </source>
</evidence>
<dbReference type="GO" id="GO:0047437">
    <property type="term" value="F:4-oxalocrotonate decarboxylase activity"/>
    <property type="evidence" value="ECO:0007669"/>
    <property type="project" value="UniProtKB-EC"/>
</dbReference>
<comment type="caution">
    <text evidence="3">The sequence shown here is derived from an EMBL/GenBank/DDBJ whole genome shotgun (WGS) entry which is preliminary data.</text>
</comment>
<dbReference type="InterPro" id="IPR017630">
    <property type="entry name" value="4-oxalocrotonate_decarboxylase"/>
</dbReference>
<proteinExistence type="predicted"/>
<dbReference type="PANTHER" id="PTHR30143">
    <property type="entry name" value="ACID HYDRATASE"/>
    <property type="match status" value="1"/>
</dbReference>
<dbReference type="NCBIfam" id="TIGR03218">
    <property type="entry name" value="catechol_dmpH"/>
    <property type="match status" value="1"/>
</dbReference>
<dbReference type="Proteomes" id="UP001368500">
    <property type="component" value="Unassembled WGS sequence"/>
</dbReference>
<accession>A0ABU9BFX6</accession>
<dbReference type="EC" id="4.1.1.77" evidence="3"/>
<evidence type="ECO:0000256" key="1">
    <source>
        <dbReference type="ARBA" id="ARBA00023239"/>
    </source>
</evidence>